<name>A0AAV2GJW7_9ROSI</name>
<dbReference type="Gene3D" id="1.20.1280.50">
    <property type="match status" value="1"/>
</dbReference>
<dbReference type="EMBL" id="OZ034822">
    <property type="protein sequence ID" value="CAL1410969.1"/>
    <property type="molecule type" value="Genomic_DNA"/>
</dbReference>
<dbReference type="SUPFAM" id="SSF81383">
    <property type="entry name" value="F-box domain"/>
    <property type="match status" value="1"/>
</dbReference>
<evidence type="ECO:0000313" key="2">
    <source>
        <dbReference type="EMBL" id="CAL1410969.1"/>
    </source>
</evidence>
<dbReference type="InterPro" id="IPR055411">
    <property type="entry name" value="LRR_FXL15/At3g58940/PEG3-like"/>
</dbReference>
<dbReference type="InterPro" id="IPR032675">
    <property type="entry name" value="LRR_dom_sf"/>
</dbReference>
<dbReference type="PANTHER" id="PTHR31639:SF93">
    <property type="entry name" value="F-BOX_FBD_LRR PROTEIN"/>
    <property type="match status" value="1"/>
</dbReference>
<dbReference type="Proteomes" id="UP001497516">
    <property type="component" value="Chromosome 9"/>
</dbReference>
<sequence length="436" mass="49647">MPESKRMRHREPPKFPCETGVELDRLSSLPKRVLYQILSQLSIRDAVRTSALSRKWRYNWTKNPNLVFDNNCIASPSQDQAHIKNKLVNVVYHVLLHHTGAIDKFKLSHRELVGASDINRWILHLSSRPIKEFVLEIWKGTRYEIPCCLFSYQNLIHLELFNCLLRPPSSFKGFGNLKSLDLQHVTLAQDAFEDLITNCPLLERLALMNFDGFSQLKINAPNLQFFDIGGVFDDVSFEHTFHLTLVSIGLYKNLKNERNVALGGSSSKLLSFFANLPYIRRLEVQSYFLTYLAMGNVPTRLPKPCTDLNYLSIRVNFNDMDESAAALCLLKSSPNLQEVEMMARPEEQSGGGRTITSSWEDDHWTSLFLQLRSVKLVGISGVQPELDCIKFLLSNSPALERMSIKPILVDGGLDLLKDSLQFSRASVMAEIIYLDP</sequence>
<keyword evidence="3" id="KW-1185">Reference proteome</keyword>
<reference evidence="2 3" key="1">
    <citation type="submission" date="2024-04" db="EMBL/GenBank/DDBJ databases">
        <authorList>
            <person name="Fracassetti M."/>
        </authorList>
    </citation>
    <scope>NUCLEOTIDE SEQUENCE [LARGE SCALE GENOMIC DNA]</scope>
</reference>
<dbReference type="PANTHER" id="PTHR31639">
    <property type="entry name" value="F-BOX PROTEIN-LIKE"/>
    <property type="match status" value="1"/>
</dbReference>
<dbReference type="InterPro" id="IPR036047">
    <property type="entry name" value="F-box-like_dom_sf"/>
</dbReference>
<feature type="domain" description="F-box" evidence="1">
    <location>
        <begin position="23"/>
        <end position="71"/>
    </location>
</feature>
<dbReference type="AlphaFoldDB" id="A0AAV2GJW7"/>
<accession>A0AAV2GJW7</accession>
<dbReference type="Pfam" id="PF00646">
    <property type="entry name" value="F-box"/>
    <property type="match status" value="1"/>
</dbReference>
<proteinExistence type="predicted"/>
<dbReference type="Gene3D" id="3.80.10.10">
    <property type="entry name" value="Ribonuclease Inhibitor"/>
    <property type="match status" value="1"/>
</dbReference>
<evidence type="ECO:0000313" key="3">
    <source>
        <dbReference type="Proteomes" id="UP001497516"/>
    </source>
</evidence>
<dbReference type="InterPro" id="IPR001810">
    <property type="entry name" value="F-box_dom"/>
</dbReference>
<dbReference type="Pfam" id="PF24758">
    <property type="entry name" value="LRR_At5g56370"/>
    <property type="match status" value="1"/>
</dbReference>
<dbReference type="PROSITE" id="PS50181">
    <property type="entry name" value="FBOX"/>
    <property type="match status" value="1"/>
</dbReference>
<organism evidence="2 3">
    <name type="scientific">Linum trigynum</name>
    <dbReference type="NCBI Taxonomy" id="586398"/>
    <lineage>
        <taxon>Eukaryota</taxon>
        <taxon>Viridiplantae</taxon>
        <taxon>Streptophyta</taxon>
        <taxon>Embryophyta</taxon>
        <taxon>Tracheophyta</taxon>
        <taxon>Spermatophyta</taxon>
        <taxon>Magnoliopsida</taxon>
        <taxon>eudicotyledons</taxon>
        <taxon>Gunneridae</taxon>
        <taxon>Pentapetalae</taxon>
        <taxon>rosids</taxon>
        <taxon>fabids</taxon>
        <taxon>Malpighiales</taxon>
        <taxon>Linaceae</taxon>
        <taxon>Linum</taxon>
    </lineage>
</organism>
<protein>
    <recommendedName>
        <fullName evidence="1">F-box domain-containing protein</fullName>
    </recommendedName>
</protein>
<evidence type="ECO:0000259" key="1">
    <source>
        <dbReference type="PROSITE" id="PS50181"/>
    </source>
</evidence>
<dbReference type="SUPFAM" id="SSF52047">
    <property type="entry name" value="RNI-like"/>
    <property type="match status" value="1"/>
</dbReference>
<gene>
    <name evidence="2" type="ORF">LTRI10_LOCUS50351</name>
</gene>